<keyword evidence="1" id="KW-1133">Transmembrane helix</keyword>
<feature type="transmembrane region" description="Helical" evidence="1">
    <location>
        <begin position="190"/>
        <end position="209"/>
    </location>
</feature>
<keyword evidence="3" id="KW-1185">Reference proteome</keyword>
<keyword evidence="1" id="KW-0812">Transmembrane</keyword>
<sequence length="218" mass="23535">MYRTAALFCFACAVSYLATGAFFLLDPSAQYPAGSDAYWQELASGPFARQGFLFAFGFAGLCALAVIPPLRRFLSLDERHVAYWGCTLGLLGYAVTSITYLRLLGGEAKRAEVVASGDALASKVIQSFSLSLDTQGWLIFACVGLFLLLVNLHGFRTRRLPRVLCALGIVCAGLYFTAFAGLLFSRPELTTLAAAAGGVALGPIWWLWLGERLWRAGA</sequence>
<dbReference type="EMBL" id="JACYXI010000001">
    <property type="protein sequence ID" value="MBD8890587.1"/>
    <property type="molecule type" value="Genomic_DNA"/>
</dbReference>
<feature type="transmembrane region" description="Helical" evidence="1">
    <location>
        <begin position="134"/>
        <end position="152"/>
    </location>
</feature>
<gene>
    <name evidence="2" type="ORF">IG616_03445</name>
</gene>
<proteinExistence type="predicted"/>
<keyword evidence="1" id="KW-0472">Membrane</keyword>
<organism evidence="2 3">
    <name type="scientific">Roseibium litorale</name>
    <dbReference type="NCBI Taxonomy" id="2803841"/>
    <lineage>
        <taxon>Bacteria</taxon>
        <taxon>Pseudomonadati</taxon>
        <taxon>Pseudomonadota</taxon>
        <taxon>Alphaproteobacteria</taxon>
        <taxon>Hyphomicrobiales</taxon>
        <taxon>Stappiaceae</taxon>
        <taxon>Roseibium</taxon>
    </lineage>
</organism>
<protein>
    <recommendedName>
        <fullName evidence="4">DUF4386 family protein</fullName>
    </recommendedName>
</protein>
<dbReference type="RefSeq" id="WP_192146381.1">
    <property type="nucleotide sequence ID" value="NZ_JACYXI010000001.1"/>
</dbReference>
<evidence type="ECO:0000256" key="1">
    <source>
        <dbReference type="SAM" id="Phobius"/>
    </source>
</evidence>
<evidence type="ECO:0008006" key="4">
    <source>
        <dbReference type="Google" id="ProtNLM"/>
    </source>
</evidence>
<comment type="caution">
    <text evidence="2">The sequence shown here is derived from an EMBL/GenBank/DDBJ whole genome shotgun (WGS) entry which is preliminary data.</text>
</comment>
<feature type="transmembrane region" description="Helical" evidence="1">
    <location>
        <begin position="164"/>
        <end position="184"/>
    </location>
</feature>
<dbReference type="InterPro" id="IPR025495">
    <property type="entry name" value="DUF4386"/>
</dbReference>
<accession>A0ABR9CIE1</accession>
<reference evidence="2 3" key="2">
    <citation type="journal article" date="2021" name="Int. J. Syst. Evol. Microbiol.">
        <title>Roseibium litorale sp. nov., isolated from a tidal flat sediment and proposal for the reclassification of Labrenzia polysiphoniae as Roseibium polysiphoniae comb. nov.</title>
        <authorList>
            <person name="Liu Y."/>
            <person name="Pei T."/>
            <person name="Du J."/>
            <person name="Chao M."/>
            <person name="Deng M.R."/>
            <person name="Zhu H."/>
        </authorList>
    </citation>
    <scope>NUCLEOTIDE SEQUENCE [LARGE SCALE GENOMIC DNA]</scope>
    <source>
        <strain evidence="2 3">4C16A</strain>
    </source>
</reference>
<feature type="transmembrane region" description="Helical" evidence="1">
    <location>
        <begin position="51"/>
        <end position="70"/>
    </location>
</feature>
<dbReference type="Proteomes" id="UP000632063">
    <property type="component" value="Unassembled WGS sequence"/>
</dbReference>
<feature type="transmembrane region" description="Helical" evidence="1">
    <location>
        <begin position="82"/>
        <end position="101"/>
    </location>
</feature>
<reference evidence="3" key="1">
    <citation type="submission" date="2020-09" db="EMBL/GenBank/DDBJ databases">
        <title>The genome sequence of strain Labrenzia suaedae 4C16A.</title>
        <authorList>
            <person name="Liu Y."/>
        </authorList>
    </citation>
    <scope>NUCLEOTIDE SEQUENCE [LARGE SCALE GENOMIC DNA]</scope>
    <source>
        <strain evidence="3">4C16A</strain>
    </source>
</reference>
<name>A0ABR9CIE1_9HYPH</name>
<evidence type="ECO:0000313" key="2">
    <source>
        <dbReference type="EMBL" id="MBD8890587.1"/>
    </source>
</evidence>
<evidence type="ECO:0000313" key="3">
    <source>
        <dbReference type="Proteomes" id="UP000632063"/>
    </source>
</evidence>
<dbReference type="Pfam" id="PF14329">
    <property type="entry name" value="DUF4386"/>
    <property type="match status" value="1"/>
</dbReference>